<keyword evidence="1" id="KW-1133">Transmembrane helix</keyword>
<feature type="transmembrane region" description="Helical" evidence="1">
    <location>
        <begin position="26"/>
        <end position="49"/>
    </location>
</feature>
<organism evidence="2 3">
    <name type="scientific">Viridibacterium curvum</name>
    <dbReference type="NCBI Taxonomy" id="1101404"/>
    <lineage>
        <taxon>Bacteria</taxon>
        <taxon>Pseudomonadati</taxon>
        <taxon>Pseudomonadota</taxon>
        <taxon>Betaproteobacteria</taxon>
        <taxon>Rhodocyclales</taxon>
        <taxon>Rhodocyclaceae</taxon>
        <taxon>Viridibacterium</taxon>
    </lineage>
</organism>
<protein>
    <recommendedName>
        <fullName evidence="4">Fimbrial assembly protein</fullName>
    </recommendedName>
</protein>
<accession>A0ABP9QDD9</accession>
<sequence>MKPMHIDFAPVAGWWEAGSDKGRRPLWWLLCLLLVAAFVTACMACWQMAGERDRAVSRKTSIAAELDRASQGSGEDDLAKIESAEAVAHASQHLNYPWATLIDSLEKNNRQGVNIMSMEFGIVRQSNKMVIEASELGAGLDYLEALKAAPGFNGLVLARQEAVMVDGGQRIRFTLDAPQPVKAEKQARTEGGAQ</sequence>
<keyword evidence="1" id="KW-0472">Membrane</keyword>
<gene>
    <name evidence="2" type="ORF">GCM10025770_07240</name>
</gene>
<proteinExistence type="predicted"/>
<evidence type="ECO:0008006" key="4">
    <source>
        <dbReference type="Google" id="ProtNLM"/>
    </source>
</evidence>
<keyword evidence="1" id="KW-0812">Transmembrane</keyword>
<evidence type="ECO:0000313" key="3">
    <source>
        <dbReference type="Proteomes" id="UP001500547"/>
    </source>
</evidence>
<name>A0ABP9QDD9_9RHOO</name>
<dbReference type="Proteomes" id="UP001500547">
    <property type="component" value="Unassembled WGS sequence"/>
</dbReference>
<reference evidence="3" key="1">
    <citation type="journal article" date="2019" name="Int. J. Syst. Evol. Microbiol.">
        <title>The Global Catalogue of Microorganisms (GCM) 10K type strain sequencing project: providing services to taxonomists for standard genome sequencing and annotation.</title>
        <authorList>
            <consortium name="The Broad Institute Genomics Platform"/>
            <consortium name="The Broad Institute Genome Sequencing Center for Infectious Disease"/>
            <person name="Wu L."/>
            <person name="Ma J."/>
        </authorList>
    </citation>
    <scope>NUCLEOTIDE SEQUENCE [LARGE SCALE GENOMIC DNA]</scope>
    <source>
        <strain evidence="3">JCM 18715</strain>
    </source>
</reference>
<evidence type="ECO:0000313" key="2">
    <source>
        <dbReference type="EMBL" id="GAA5160038.1"/>
    </source>
</evidence>
<keyword evidence="3" id="KW-1185">Reference proteome</keyword>
<comment type="caution">
    <text evidence="2">The sequence shown here is derived from an EMBL/GenBank/DDBJ whole genome shotgun (WGS) entry which is preliminary data.</text>
</comment>
<dbReference type="EMBL" id="BAABLD010000002">
    <property type="protein sequence ID" value="GAA5160038.1"/>
    <property type="molecule type" value="Genomic_DNA"/>
</dbReference>
<dbReference type="RefSeq" id="WP_345531474.1">
    <property type="nucleotide sequence ID" value="NZ_BAABLD010000002.1"/>
</dbReference>
<evidence type="ECO:0000256" key="1">
    <source>
        <dbReference type="SAM" id="Phobius"/>
    </source>
</evidence>